<proteinExistence type="predicted"/>
<dbReference type="Proteomes" id="UP001302745">
    <property type="component" value="Unassembled WGS sequence"/>
</dbReference>
<evidence type="ECO:0008006" key="3">
    <source>
        <dbReference type="Google" id="ProtNLM"/>
    </source>
</evidence>
<reference evidence="1" key="1">
    <citation type="journal article" date="2023" name="Mol. Phylogenet. Evol.">
        <title>Genome-scale phylogeny and comparative genomics of the fungal order Sordariales.</title>
        <authorList>
            <person name="Hensen N."/>
            <person name="Bonometti L."/>
            <person name="Westerberg I."/>
            <person name="Brannstrom I.O."/>
            <person name="Guillou S."/>
            <person name="Cros-Aarteil S."/>
            <person name="Calhoun S."/>
            <person name="Haridas S."/>
            <person name="Kuo A."/>
            <person name="Mondo S."/>
            <person name="Pangilinan J."/>
            <person name="Riley R."/>
            <person name="LaButti K."/>
            <person name="Andreopoulos B."/>
            <person name="Lipzen A."/>
            <person name="Chen C."/>
            <person name="Yan M."/>
            <person name="Daum C."/>
            <person name="Ng V."/>
            <person name="Clum A."/>
            <person name="Steindorff A."/>
            <person name="Ohm R.A."/>
            <person name="Martin F."/>
            <person name="Silar P."/>
            <person name="Natvig D.O."/>
            <person name="Lalanne C."/>
            <person name="Gautier V."/>
            <person name="Ament-Velasquez S.L."/>
            <person name="Kruys A."/>
            <person name="Hutchinson M.I."/>
            <person name="Powell A.J."/>
            <person name="Barry K."/>
            <person name="Miller A.N."/>
            <person name="Grigoriev I.V."/>
            <person name="Debuchy R."/>
            <person name="Gladieux P."/>
            <person name="Hiltunen Thoren M."/>
            <person name="Johannesson H."/>
        </authorList>
    </citation>
    <scope>NUCLEOTIDE SEQUENCE</scope>
    <source>
        <strain evidence="1">CBS 538.74</strain>
    </source>
</reference>
<reference evidence="1" key="2">
    <citation type="submission" date="2023-05" db="EMBL/GenBank/DDBJ databases">
        <authorList>
            <consortium name="Lawrence Berkeley National Laboratory"/>
            <person name="Steindorff A."/>
            <person name="Hensen N."/>
            <person name="Bonometti L."/>
            <person name="Westerberg I."/>
            <person name="Brannstrom I.O."/>
            <person name="Guillou S."/>
            <person name="Cros-Aarteil S."/>
            <person name="Calhoun S."/>
            <person name="Haridas S."/>
            <person name="Kuo A."/>
            <person name="Mondo S."/>
            <person name="Pangilinan J."/>
            <person name="Riley R."/>
            <person name="Labutti K."/>
            <person name="Andreopoulos B."/>
            <person name="Lipzen A."/>
            <person name="Chen C."/>
            <person name="Yanf M."/>
            <person name="Daum C."/>
            <person name="Ng V."/>
            <person name="Clum A."/>
            <person name="Ohm R."/>
            <person name="Martin F."/>
            <person name="Silar P."/>
            <person name="Natvig D."/>
            <person name="Lalanne C."/>
            <person name="Gautier V."/>
            <person name="Ament-Velasquez S.L."/>
            <person name="Kruys A."/>
            <person name="Hutchinson M.I."/>
            <person name="Powell A.J."/>
            <person name="Barry K."/>
            <person name="Miller A.N."/>
            <person name="Grigoriev I.V."/>
            <person name="Debuchy R."/>
            <person name="Gladieux P."/>
            <person name="Thoren M.H."/>
            <person name="Johannesson H."/>
        </authorList>
    </citation>
    <scope>NUCLEOTIDE SEQUENCE</scope>
    <source>
        <strain evidence="1">CBS 538.74</strain>
    </source>
</reference>
<sequence>MPPKPNPRYYSLGRRIAALPVELQLQILNDMPLSRMLELAAVAPATVPAILAHKPWTAFFTTMRPTVPATDPWDLDENPGDGVYLAKVKKERREAKQKEWDEYNNFVPRNLLPEVLEIFPTLLEAMRVATRKRPPHVLNKILEAMDTGRGSNTLVSDEKSVWRSMYWGFTDVMNPRPKYPENGIITDEYRAAKKRHEEAEPVANTSIAPTRQLAEKVLTYMHCELRFYLSLGYEHFLPLLQLYTDETLPEKLRDEEQSLDANLPKLYNTLREAEKGLNEEKAEHLLELAELVGKYPGWLIPLNRPHKPPFPPSPSSEAHVVKNYRRWAALLRDTTRSHMLEGNTIADHIFGCDRHPLLPHDLLLQVTRHPFLPVRPTAPYDPYENIYPRNPLLTCSSPAEPPIRTLFTPYSPLPRPGEKLRQDTPHFHPPTHTPANLSPFRHTYGKHIHARPVRFNLEWFRSRKYREQQAPKGKLVRAPVGVHRWGSGGRLCGTVMGIEETERTWLDGFLEVCAAVKGWRSEVVWEGDITVKEWWENNVETGIREGKGMWEEAVPPTSTPSHIINA</sequence>
<accession>A0AAN6ZTF4</accession>
<comment type="caution">
    <text evidence="1">The sequence shown here is derived from an EMBL/GenBank/DDBJ whole genome shotgun (WGS) entry which is preliminary data.</text>
</comment>
<dbReference type="AlphaFoldDB" id="A0AAN6ZTF4"/>
<evidence type="ECO:0000313" key="2">
    <source>
        <dbReference type="Proteomes" id="UP001302745"/>
    </source>
</evidence>
<dbReference type="EMBL" id="MU857083">
    <property type="protein sequence ID" value="KAK4150277.1"/>
    <property type="molecule type" value="Genomic_DNA"/>
</dbReference>
<name>A0AAN6ZTF4_9PEZI</name>
<organism evidence="1 2">
    <name type="scientific">Chaetomidium leptoderma</name>
    <dbReference type="NCBI Taxonomy" id="669021"/>
    <lineage>
        <taxon>Eukaryota</taxon>
        <taxon>Fungi</taxon>
        <taxon>Dikarya</taxon>
        <taxon>Ascomycota</taxon>
        <taxon>Pezizomycotina</taxon>
        <taxon>Sordariomycetes</taxon>
        <taxon>Sordariomycetidae</taxon>
        <taxon>Sordariales</taxon>
        <taxon>Chaetomiaceae</taxon>
        <taxon>Chaetomidium</taxon>
    </lineage>
</organism>
<evidence type="ECO:0000313" key="1">
    <source>
        <dbReference type="EMBL" id="KAK4150277.1"/>
    </source>
</evidence>
<keyword evidence="2" id="KW-1185">Reference proteome</keyword>
<protein>
    <recommendedName>
        <fullName evidence="3">F-box domain-containing protein</fullName>
    </recommendedName>
</protein>
<gene>
    <name evidence="1" type="ORF">C8A00DRAFT_37116</name>
</gene>